<dbReference type="PANTHER" id="PTHR30629:SF6">
    <property type="entry name" value="PROPHAGE INTEGRASE INTA-RELATED"/>
    <property type="match status" value="1"/>
</dbReference>
<dbReference type="SUPFAM" id="SSF56349">
    <property type="entry name" value="DNA breaking-rejoining enzymes"/>
    <property type="match status" value="1"/>
</dbReference>
<evidence type="ECO:0000256" key="1">
    <source>
        <dbReference type="ARBA" id="ARBA00008857"/>
    </source>
</evidence>
<accession>A0AAE2WIS7</accession>
<dbReference type="InterPro" id="IPR011010">
    <property type="entry name" value="DNA_brk_join_enz"/>
</dbReference>
<comment type="similarity">
    <text evidence="1">Belongs to the 'phage' integrase family.</text>
</comment>
<dbReference type="EMBL" id="JACGEP010000167">
    <property type="protein sequence ID" value="MBN3053851.1"/>
    <property type="molecule type" value="Genomic_DNA"/>
</dbReference>
<evidence type="ECO:0000313" key="3">
    <source>
        <dbReference type="EMBL" id="MBN3053851.1"/>
    </source>
</evidence>
<organism evidence="3 4">
    <name type="scientific">Pectobacterium brasiliense</name>
    <dbReference type="NCBI Taxonomy" id="180957"/>
    <lineage>
        <taxon>Bacteria</taxon>
        <taxon>Pseudomonadati</taxon>
        <taxon>Pseudomonadota</taxon>
        <taxon>Gammaproteobacteria</taxon>
        <taxon>Enterobacterales</taxon>
        <taxon>Pectobacteriaceae</taxon>
        <taxon>Pectobacterium</taxon>
    </lineage>
</organism>
<protein>
    <submittedName>
        <fullName evidence="3">Integrase</fullName>
    </submittedName>
</protein>
<sequence length="85" mass="9730">RLNELFRYAASVELIEFNPADSLALRFSKPKKQNMTALPPDDLPRFMVALAIASIRLETRMLIEGQLLTWVRPCEAVRARLCDID</sequence>
<evidence type="ECO:0000256" key="2">
    <source>
        <dbReference type="ARBA" id="ARBA00022908"/>
    </source>
</evidence>
<dbReference type="GO" id="GO:0015074">
    <property type="term" value="P:DNA integration"/>
    <property type="evidence" value="ECO:0007669"/>
    <property type="project" value="UniProtKB-KW"/>
</dbReference>
<dbReference type="Proteomes" id="UP000768524">
    <property type="component" value="Unassembled WGS sequence"/>
</dbReference>
<dbReference type="AlphaFoldDB" id="A0AAE2WIS7"/>
<dbReference type="PANTHER" id="PTHR30629">
    <property type="entry name" value="PROPHAGE INTEGRASE"/>
    <property type="match status" value="1"/>
</dbReference>
<feature type="non-terminal residue" evidence="3">
    <location>
        <position position="85"/>
    </location>
</feature>
<comment type="caution">
    <text evidence="3">The sequence shown here is derived from an EMBL/GenBank/DDBJ whole genome shotgun (WGS) entry which is preliminary data.</text>
</comment>
<gene>
    <name evidence="3" type="ORF">H4F45_20865</name>
</gene>
<keyword evidence="2" id="KW-0229">DNA integration</keyword>
<evidence type="ECO:0000313" key="4">
    <source>
        <dbReference type="Proteomes" id="UP000768524"/>
    </source>
</evidence>
<proteinExistence type="inferred from homology"/>
<feature type="non-terminal residue" evidence="3">
    <location>
        <position position="1"/>
    </location>
</feature>
<reference evidence="3" key="1">
    <citation type="submission" date="2020-07" db="EMBL/GenBank/DDBJ databases">
        <title>A pangenomic view of the genus Pectobacterium provides insights into genome organization, phylogeny, and virulence.</title>
        <authorList>
            <person name="Jonkheer E."/>
            <person name="Brankovics B."/>
            <person name="Houwers I."/>
            <person name="Van Der Wolf J."/>
            <person name="Bonants P."/>
            <person name="Vreeburg R."/>
            <person name="Bollema R."/>
            <person name="De Haan J."/>
            <person name="Berke L."/>
            <person name="De Ridder D."/>
            <person name="Smit S."/>
            <person name="Van Der Lee T.A.J."/>
        </authorList>
    </citation>
    <scope>NUCLEOTIDE SEQUENCE</scope>
    <source>
        <strain evidence="3">NAK:433</strain>
    </source>
</reference>
<name>A0AAE2WIS7_9GAMM</name>
<dbReference type="GO" id="GO:0003677">
    <property type="term" value="F:DNA binding"/>
    <property type="evidence" value="ECO:0007669"/>
    <property type="project" value="InterPro"/>
</dbReference>
<dbReference type="InterPro" id="IPR050808">
    <property type="entry name" value="Phage_Integrase"/>
</dbReference>